<dbReference type="InterPro" id="IPR020630">
    <property type="entry name" value="THF_DH/CycHdrlase_cat_dom"/>
</dbReference>
<dbReference type="PANTHER" id="PTHR48099:SF5">
    <property type="entry name" value="C-1-TETRAHYDROFOLATE SYNTHASE, CYTOPLASMIC"/>
    <property type="match status" value="1"/>
</dbReference>
<dbReference type="GO" id="GO:0004488">
    <property type="term" value="F:methylenetetrahydrofolate dehydrogenase (NADP+) activity"/>
    <property type="evidence" value="ECO:0007669"/>
    <property type="project" value="InterPro"/>
</dbReference>
<comment type="pathway">
    <text evidence="1">One-carbon metabolism; tetrahydrofolate interconversion.</text>
</comment>
<reference evidence="11 12" key="1">
    <citation type="submission" date="2017-09" db="EMBL/GenBank/DDBJ databases">
        <title>Depth-based differentiation of microbial function through sediment-hosted aquifers and enrichment of novel symbionts in the deep terrestrial subsurface.</title>
        <authorList>
            <person name="Probst A.J."/>
            <person name="Ladd B."/>
            <person name="Jarett J.K."/>
            <person name="Geller-Mcgrath D.E."/>
            <person name="Sieber C.M."/>
            <person name="Emerson J.B."/>
            <person name="Anantharaman K."/>
            <person name="Thomas B.C."/>
            <person name="Malmstrom R."/>
            <person name="Stieglmeier M."/>
            <person name="Klingl A."/>
            <person name="Woyke T."/>
            <person name="Ryan C.M."/>
            <person name="Banfield J.F."/>
        </authorList>
    </citation>
    <scope>NUCLEOTIDE SEQUENCE [LARGE SCALE GENOMIC DNA]</scope>
    <source>
        <strain evidence="11">CG22_combo_CG10-13_8_21_14_all_36_13</strain>
    </source>
</reference>
<evidence type="ECO:0000256" key="6">
    <source>
        <dbReference type="ARBA" id="ARBA00023002"/>
    </source>
</evidence>
<evidence type="ECO:0000256" key="3">
    <source>
        <dbReference type="ARBA" id="ARBA00022755"/>
    </source>
</evidence>
<evidence type="ECO:0000256" key="5">
    <source>
        <dbReference type="ARBA" id="ARBA00022857"/>
    </source>
</evidence>
<sequence length="269" mass="29288">MTIVNGRQIRDEIKETLKGGFLNVGRPVVLGIIYAGENPVIDSFVRLKQKFGEDMGVSVVVHRFPSDIRGGDLIEQIKNIQKESDGVVVQLPLPAHLDQVNVLSVLDENKDIDLLKDSTFKKFLNNETKMMPPVVGAIDEIFRRYSIVLKNNRIVIVGKGKLVGKPVFVWLMKEGVLPTVVGKEDNLIESLKDADIIISGVGEPNLITPDVVKDGVVLIDVGTSESGGTMVGDISRECESKASVFSAVPGGVGPITIAKLFENLFIDKN</sequence>
<dbReference type="EMBL" id="PCTT01000043">
    <property type="protein sequence ID" value="PIP86888.1"/>
    <property type="molecule type" value="Genomic_DNA"/>
</dbReference>
<proteinExistence type="predicted"/>
<dbReference type="AlphaFoldDB" id="A0A2H0DYD5"/>
<keyword evidence="8" id="KW-0511">Multifunctional enzyme</keyword>
<dbReference type="Pfam" id="PF00763">
    <property type="entry name" value="THF_DHG_CYH"/>
    <property type="match status" value="1"/>
</dbReference>
<keyword evidence="5" id="KW-0521">NADP</keyword>
<evidence type="ECO:0000259" key="9">
    <source>
        <dbReference type="Pfam" id="PF00763"/>
    </source>
</evidence>
<dbReference type="InterPro" id="IPR020631">
    <property type="entry name" value="THF_DH/CycHdrlase_NAD-bd_dom"/>
</dbReference>
<feature type="domain" description="Tetrahydrofolate dehydrogenase/cyclohydrolase NAD(P)-binding" evidence="10">
    <location>
        <begin position="137"/>
        <end position="265"/>
    </location>
</feature>
<name>A0A2H0DYD5_9BACT</name>
<keyword evidence="2" id="KW-0554">One-carbon metabolism</keyword>
<dbReference type="InterPro" id="IPR046346">
    <property type="entry name" value="Aminoacid_DH-like_N_sf"/>
</dbReference>
<dbReference type="InterPro" id="IPR036291">
    <property type="entry name" value="NAD(P)-bd_dom_sf"/>
</dbReference>
<dbReference type="GO" id="GO:0005829">
    <property type="term" value="C:cytosol"/>
    <property type="evidence" value="ECO:0007669"/>
    <property type="project" value="TreeGrafter"/>
</dbReference>
<keyword evidence="7" id="KW-0486">Methionine biosynthesis</keyword>
<dbReference type="Proteomes" id="UP000231143">
    <property type="component" value="Unassembled WGS sequence"/>
</dbReference>
<accession>A0A2H0DYD5</accession>
<dbReference type="GO" id="GO:0006164">
    <property type="term" value="P:purine nucleotide biosynthetic process"/>
    <property type="evidence" value="ECO:0007669"/>
    <property type="project" value="UniProtKB-KW"/>
</dbReference>
<keyword evidence="4" id="KW-0378">Hydrolase</keyword>
<keyword evidence="3" id="KW-0658">Purine biosynthesis</keyword>
<dbReference type="SUPFAM" id="SSF53223">
    <property type="entry name" value="Aminoacid dehydrogenase-like, N-terminal domain"/>
    <property type="match status" value="1"/>
</dbReference>
<dbReference type="InterPro" id="IPR020867">
    <property type="entry name" value="THF_DH/CycHdrlase_CS"/>
</dbReference>
<feature type="domain" description="Tetrahydrofolate dehydrogenase/cyclohydrolase catalytic" evidence="9">
    <location>
        <begin position="6"/>
        <end position="113"/>
    </location>
</feature>
<dbReference type="PRINTS" id="PR00085">
    <property type="entry name" value="THFDHDRGNASE"/>
</dbReference>
<gene>
    <name evidence="11" type="ORF">COW81_03190</name>
</gene>
<evidence type="ECO:0000256" key="2">
    <source>
        <dbReference type="ARBA" id="ARBA00022563"/>
    </source>
</evidence>
<dbReference type="GO" id="GO:0004477">
    <property type="term" value="F:methenyltetrahydrofolate cyclohydrolase activity"/>
    <property type="evidence" value="ECO:0007669"/>
    <property type="project" value="TreeGrafter"/>
</dbReference>
<protein>
    <submittedName>
        <fullName evidence="11">Uncharacterized protein</fullName>
    </submittedName>
</protein>
<dbReference type="Pfam" id="PF02882">
    <property type="entry name" value="THF_DHG_CYH_C"/>
    <property type="match status" value="1"/>
</dbReference>
<evidence type="ECO:0000259" key="10">
    <source>
        <dbReference type="Pfam" id="PF02882"/>
    </source>
</evidence>
<keyword evidence="7" id="KW-0028">Amino-acid biosynthesis</keyword>
<evidence type="ECO:0000313" key="11">
    <source>
        <dbReference type="EMBL" id="PIP86888.1"/>
    </source>
</evidence>
<dbReference type="SUPFAM" id="SSF51735">
    <property type="entry name" value="NAD(P)-binding Rossmann-fold domains"/>
    <property type="match status" value="1"/>
</dbReference>
<evidence type="ECO:0000313" key="12">
    <source>
        <dbReference type="Proteomes" id="UP000231143"/>
    </source>
</evidence>
<dbReference type="GO" id="GO:0035999">
    <property type="term" value="P:tetrahydrofolate interconversion"/>
    <property type="evidence" value="ECO:0007669"/>
    <property type="project" value="TreeGrafter"/>
</dbReference>
<dbReference type="Gene3D" id="3.40.50.10860">
    <property type="entry name" value="Leucine Dehydrogenase, chain A, domain 1"/>
    <property type="match status" value="1"/>
</dbReference>
<dbReference type="PANTHER" id="PTHR48099">
    <property type="entry name" value="C-1-TETRAHYDROFOLATE SYNTHASE, CYTOPLASMIC-RELATED"/>
    <property type="match status" value="1"/>
</dbReference>
<evidence type="ECO:0000256" key="7">
    <source>
        <dbReference type="ARBA" id="ARBA00023167"/>
    </source>
</evidence>
<organism evidence="11 12">
    <name type="scientific">Candidatus Campbellbacteria bacterium CG22_combo_CG10-13_8_21_14_all_36_13</name>
    <dbReference type="NCBI Taxonomy" id="1974529"/>
    <lineage>
        <taxon>Bacteria</taxon>
        <taxon>Candidatus Campbelliibacteriota</taxon>
    </lineage>
</organism>
<evidence type="ECO:0000256" key="8">
    <source>
        <dbReference type="ARBA" id="ARBA00023268"/>
    </source>
</evidence>
<dbReference type="Gene3D" id="3.40.50.720">
    <property type="entry name" value="NAD(P)-binding Rossmann-like Domain"/>
    <property type="match status" value="1"/>
</dbReference>
<dbReference type="GO" id="GO:0009086">
    <property type="term" value="P:methionine biosynthetic process"/>
    <property type="evidence" value="ECO:0007669"/>
    <property type="project" value="UniProtKB-KW"/>
</dbReference>
<evidence type="ECO:0000256" key="1">
    <source>
        <dbReference type="ARBA" id="ARBA00004777"/>
    </source>
</evidence>
<evidence type="ECO:0000256" key="4">
    <source>
        <dbReference type="ARBA" id="ARBA00022801"/>
    </source>
</evidence>
<dbReference type="InterPro" id="IPR000672">
    <property type="entry name" value="THF_DH/CycHdrlase"/>
</dbReference>
<comment type="caution">
    <text evidence="11">The sequence shown here is derived from an EMBL/GenBank/DDBJ whole genome shotgun (WGS) entry which is preliminary data.</text>
</comment>
<dbReference type="PROSITE" id="PS00767">
    <property type="entry name" value="THF_DHG_CYH_2"/>
    <property type="match status" value="1"/>
</dbReference>
<keyword evidence="6" id="KW-0560">Oxidoreductase</keyword>